<dbReference type="GO" id="GO:0005886">
    <property type="term" value="C:plasma membrane"/>
    <property type="evidence" value="ECO:0007669"/>
    <property type="project" value="TreeGrafter"/>
</dbReference>
<evidence type="ECO:0000313" key="3">
    <source>
        <dbReference type="Proteomes" id="UP000326912"/>
    </source>
</evidence>
<dbReference type="Pfam" id="PF03729">
    <property type="entry name" value="DUF308"/>
    <property type="match status" value="2"/>
</dbReference>
<dbReference type="InterPro" id="IPR052712">
    <property type="entry name" value="Acid_resist_chaperone_HdeD"/>
</dbReference>
<feature type="transmembrane region" description="Helical" evidence="1">
    <location>
        <begin position="73"/>
        <end position="93"/>
    </location>
</feature>
<evidence type="ECO:0000313" key="2">
    <source>
        <dbReference type="EMBL" id="GER88389.1"/>
    </source>
</evidence>
<dbReference type="AlphaFoldDB" id="A0A5J4KQI4"/>
<evidence type="ECO:0008006" key="4">
    <source>
        <dbReference type="Google" id="ProtNLM"/>
    </source>
</evidence>
<keyword evidence="1" id="KW-0472">Membrane</keyword>
<feature type="transmembrane region" description="Helical" evidence="1">
    <location>
        <begin position="99"/>
        <end position="120"/>
    </location>
</feature>
<dbReference type="InterPro" id="IPR005325">
    <property type="entry name" value="DUF308_memb"/>
</dbReference>
<gene>
    <name evidence="2" type="ORF">KDW_25510</name>
</gene>
<reference evidence="2 3" key="1">
    <citation type="submission" date="2019-10" db="EMBL/GenBank/DDBJ databases">
        <title>Dictyobacter vulcani sp. nov., within the class Ktedonobacteria, isolated from soil of volcanic Mt. Zao.</title>
        <authorList>
            <person name="Zheng Y."/>
            <person name="Wang C.M."/>
            <person name="Sakai Y."/>
            <person name="Abe K."/>
            <person name="Yokota A."/>
            <person name="Yabe S."/>
        </authorList>
    </citation>
    <scope>NUCLEOTIDE SEQUENCE [LARGE SCALE GENOMIC DNA]</scope>
    <source>
        <strain evidence="2 3">W12</strain>
    </source>
</reference>
<organism evidence="2 3">
    <name type="scientific">Dictyobacter vulcani</name>
    <dbReference type="NCBI Taxonomy" id="2607529"/>
    <lineage>
        <taxon>Bacteria</taxon>
        <taxon>Bacillati</taxon>
        <taxon>Chloroflexota</taxon>
        <taxon>Ktedonobacteria</taxon>
        <taxon>Ktedonobacterales</taxon>
        <taxon>Dictyobacteraceae</taxon>
        <taxon>Dictyobacter</taxon>
    </lineage>
</organism>
<dbReference type="Proteomes" id="UP000326912">
    <property type="component" value="Unassembled WGS sequence"/>
</dbReference>
<dbReference type="EMBL" id="BKZW01000001">
    <property type="protein sequence ID" value="GER88389.1"/>
    <property type="molecule type" value="Genomic_DNA"/>
</dbReference>
<proteinExistence type="predicted"/>
<evidence type="ECO:0000256" key="1">
    <source>
        <dbReference type="SAM" id="Phobius"/>
    </source>
</evidence>
<feature type="transmembrane region" description="Helical" evidence="1">
    <location>
        <begin position="157"/>
        <end position="177"/>
    </location>
</feature>
<protein>
    <recommendedName>
        <fullName evidence="4">HdeD family acid-resistance protein</fullName>
    </recommendedName>
</protein>
<dbReference type="PANTHER" id="PTHR34989:SF1">
    <property type="entry name" value="PROTEIN HDED"/>
    <property type="match status" value="1"/>
</dbReference>
<keyword evidence="1" id="KW-0812">Transmembrane</keyword>
<feature type="transmembrane region" description="Helical" evidence="1">
    <location>
        <begin position="127"/>
        <end position="151"/>
    </location>
</feature>
<comment type="caution">
    <text evidence="2">The sequence shown here is derived from an EMBL/GenBank/DDBJ whole genome shotgun (WGS) entry which is preliminary data.</text>
</comment>
<dbReference type="PANTHER" id="PTHR34989">
    <property type="entry name" value="PROTEIN HDED"/>
    <property type="match status" value="1"/>
</dbReference>
<accession>A0A5J4KQI4</accession>
<name>A0A5J4KQI4_9CHLR</name>
<keyword evidence="1" id="KW-1133">Transmembrane helix</keyword>
<dbReference type="RefSeq" id="WP_151756296.1">
    <property type="nucleotide sequence ID" value="NZ_BKZW01000001.1"/>
</dbReference>
<keyword evidence="3" id="KW-1185">Reference proteome</keyword>
<feature type="transmembrane region" description="Helical" evidence="1">
    <location>
        <begin position="12"/>
        <end position="37"/>
    </location>
</feature>
<sequence>MESQFASVPRSFTATPWWMVMIEGIALFIVGLLLLFAPATTTILLVQILGWFWLISGIMAFVSMFIDRNQWGLKAVTGVLGILAGIVVIRHPLWSALMIPAFIVVFLAVQALITGLIQLYQGFKGGGLGVVVLGVVNIIFGIILLTAPLIAARALPLVLGIFAVIAGVATFASSFRLQDRQQISRSEPSAAI</sequence>
<feature type="transmembrane region" description="Helical" evidence="1">
    <location>
        <begin position="43"/>
        <end position="66"/>
    </location>
</feature>